<evidence type="ECO:0000256" key="3">
    <source>
        <dbReference type="ARBA" id="ARBA00022840"/>
    </source>
</evidence>
<accession>J0QTJ1</accession>
<dbReference type="InterPro" id="IPR051921">
    <property type="entry name" value="ABC_osmolyte_uptake_ATP-bind"/>
</dbReference>
<evidence type="ECO:0000256" key="1">
    <source>
        <dbReference type="ARBA" id="ARBA00005417"/>
    </source>
</evidence>
<dbReference type="SUPFAM" id="SSF52540">
    <property type="entry name" value="P-loop containing nucleoside triphosphate hydrolases"/>
    <property type="match status" value="1"/>
</dbReference>
<dbReference type="InterPro" id="IPR003593">
    <property type="entry name" value="AAA+_ATPase"/>
</dbReference>
<dbReference type="PATRIC" id="fig|1094558.3.peg.1908"/>
<dbReference type="InterPro" id="IPR003439">
    <property type="entry name" value="ABC_transporter-like_ATP-bd"/>
</dbReference>
<dbReference type="InterPro" id="IPR027417">
    <property type="entry name" value="P-loop_NTPase"/>
</dbReference>
<dbReference type="GO" id="GO:0016887">
    <property type="term" value="F:ATP hydrolysis activity"/>
    <property type="evidence" value="ECO:0007669"/>
    <property type="project" value="InterPro"/>
</dbReference>
<evidence type="ECO:0000259" key="4">
    <source>
        <dbReference type="PROSITE" id="PS50893"/>
    </source>
</evidence>
<comment type="similarity">
    <text evidence="1">Belongs to the ABC transporter superfamily.</text>
</comment>
<dbReference type="RefSeq" id="WP_008040400.1">
    <property type="nucleotide sequence ID" value="NZ_JH725147.1"/>
</dbReference>
<dbReference type="PANTHER" id="PTHR43869:SF1">
    <property type="entry name" value="GLYCINE BETAINE_PROLINE BETAINE TRANSPORT SYSTEM ATP-BINDING PROTEIN PROV"/>
    <property type="match status" value="1"/>
</dbReference>
<gene>
    <name evidence="5" type="ORF">ME5_01777</name>
</gene>
<evidence type="ECO:0000313" key="5">
    <source>
        <dbReference type="EMBL" id="EJF89226.1"/>
    </source>
</evidence>
<keyword evidence="2" id="KW-0547">Nucleotide-binding</keyword>
<dbReference type="eggNOG" id="COG4175">
    <property type="taxonomic scope" value="Bacteria"/>
</dbReference>
<dbReference type="STRING" id="1094558.ME5_01777"/>
<dbReference type="PANTHER" id="PTHR43869">
    <property type="entry name" value="GLYCINE BETAINE/PROLINE BETAINE TRANSPORT SYSTEM ATP-BINDING PROTEIN PROV"/>
    <property type="match status" value="1"/>
</dbReference>
<dbReference type="Pfam" id="PF00005">
    <property type="entry name" value="ABC_tran"/>
    <property type="match status" value="1"/>
</dbReference>
<keyword evidence="3 5" id="KW-0067">ATP-binding</keyword>
<dbReference type="PROSITE" id="PS00211">
    <property type="entry name" value="ABC_TRANSPORTER_1"/>
    <property type="match status" value="1"/>
</dbReference>
<dbReference type="SMART" id="SM00382">
    <property type="entry name" value="AAA"/>
    <property type="match status" value="1"/>
</dbReference>
<dbReference type="GO" id="GO:0005524">
    <property type="term" value="F:ATP binding"/>
    <property type="evidence" value="ECO:0007669"/>
    <property type="project" value="UniProtKB-KW"/>
</dbReference>
<evidence type="ECO:0000256" key="2">
    <source>
        <dbReference type="ARBA" id="ARBA00022741"/>
    </source>
</evidence>
<sequence length="346" mass="38486">MAHIVLDDISVFFGKRQKEAILLANEGASRADIKERTDTVLGIHQCNLTVDEGETLVLMGLSGSGKSTLLRTINRLIKTIQGQIVIGENGHDIDVTNATPDALRFLRTRLVSMVFQQFALLPWRSVFDNIAFGLEISGLPKRDHQKVVEDQIDIVGLGDWAYRPVGELSGGMQQRVGLARAFATGAPILLMDEPFSALDPLIRNHLQNEMLNLQQRLNKTLVFVSHDLDEALKMGNRIAIMDDGRILQCAAPQEIVTSPANEYVANFVRHINPLNFLTARHIMRPLNAQNAKEHVVGMAKPDTSLRDLIRFCDRKDASIGIGENGRVIGVVHQSDIIHHLAEHQKR</sequence>
<organism evidence="5 6">
    <name type="scientific">Bartonella tamiae Th239</name>
    <dbReference type="NCBI Taxonomy" id="1094558"/>
    <lineage>
        <taxon>Bacteria</taxon>
        <taxon>Pseudomonadati</taxon>
        <taxon>Pseudomonadota</taxon>
        <taxon>Alphaproteobacteria</taxon>
        <taxon>Hyphomicrobiales</taxon>
        <taxon>Bartonellaceae</taxon>
        <taxon>Bartonella</taxon>
    </lineage>
</organism>
<dbReference type="OrthoDB" id="9802264at2"/>
<feature type="domain" description="ABC transporter" evidence="4">
    <location>
        <begin position="28"/>
        <end position="268"/>
    </location>
</feature>
<dbReference type="AlphaFoldDB" id="J0QTJ1"/>
<evidence type="ECO:0000313" key="6">
    <source>
        <dbReference type="Proteomes" id="UP000008952"/>
    </source>
</evidence>
<dbReference type="Gene3D" id="3.40.50.300">
    <property type="entry name" value="P-loop containing nucleotide triphosphate hydrolases"/>
    <property type="match status" value="1"/>
</dbReference>
<protein>
    <submittedName>
        <fullName evidence="5">Choline ABC transporter, ATP-binding protein</fullName>
    </submittedName>
</protein>
<dbReference type="PROSITE" id="PS50893">
    <property type="entry name" value="ABC_TRANSPORTER_2"/>
    <property type="match status" value="1"/>
</dbReference>
<dbReference type="HOGENOM" id="CLU_000604_2_2_5"/>
<proteinExistence type="inferred from homology"/>
<dbReference type="InterPro" id="IPR017871">
    <property type="entry name" value="ABC_transporter-like_CS"/>
</dbReference>
<name>J0QTJ1_9HYPH</name>
<comment type="caution">
    <text evidence="5">The sequence shown here is derived from an EMBL/GenBank/DDBJ whole genome shotgun (WGS) entry which is preliminary data.</text>
</comment>
<keyword evidence="6" id="KW-1185">Reference proteome</keyword>
<reference evidence="5 6" key="1">
    <citation type="submission" date="2012-03" db="EMBL/GenBank/DDBJ databases">
        <title>The Genome Sequence of Bartonella tamiae Th239.</title>
        <authorList>
            <consortium name="The Broad Institute Genome Sequencing Platform"/>
            <consortium name="The Broad Institute Genome Sequencing Center for Infectious Disease"/>
            <person name="Feldgarden M."/>
            <person name="Kirby J."/>
            <person name="Kosoy M."/>
            <person name="Birtles R."/>
            <person name="Probert W.S."/>
            <person name="Chiaraviglio L."/>
            <person name="Young S.K."/>
            <person name="Zeng Q."/>
            <person name="Gargeya S."/>
            <person name="Fitzgerald M."/>
            <person name="Haas B."/>
            <person name="Abouelleil A."/>
            <person name="Alvarado L."/>
            <person name="Arachchi H.M."/>
            <person name="Berlin A."/>
            <person name="Chapman S.B."/>
            <person name="Gearin G."/>
            <person name="Goldberg J."/>
            <person name="Griggs A."/>
            <person name="Gujja S."/>
            <person name="Hansen M."/>
            <person name="Heiman D."/>
            <person name="Howarth C."/>
            <person name="Larimer J."/>
            <person name="Lui A."/>
            <person name="MacDonald P.J.P."/>
            <person name="McCowen C."/>
            <person name="Montmayeur A."/>
            <person name="Murphy C."/>
            <person name="Neiman D."/>
            <person name="Pearson M."/>
            <person name="Priest M."/>
            <person name="Roberts A."/>
            <person name="Saif S."/>
            <person name="Shea T."/>
            <person name="Sisk P."/>
            <person name="Stolte C."/>
            <person name="Sykes S."/>
            <person name="Wortman J."/>
            <person name="Nusbaum C."/>
            <person name="Birren B."/>
        </authorList>
    </citation>
    <scope>NUCLEOTIDE SEQUENCE [LARGE SCALE GENOMIC DNA]</scope>
    <source>
        <strain evidence="5 6">Th239</strain>
    </source>
</reference>
<dbReference type="EMBL" id="AIMB01000008">
    <property type="protein sequence ID" value="EJF89226.1"/>
    <property type="molecule type" value="Genomic_DNA"/>
</dbReference>
<dbReference type="Proteomes" id="UP000008952">
    <property type="component" value="Unassembled WGS sequence"/>
</dbReference>